<protein>
    <submittedName>
        <fullName evidence="1">Uncharacterized protein</fullName>
    </submittedName>
</protein>
<name>G5ILH0_9FIRM</name>
<gene>
    <name evidence="1" type="ORF">HMPREF9473_04348</name>
</gene>
<comment type="caution">
    <text evidence="1">The sequence shown here is derived from an EMBL/GenBank/DDBJ whole genome shotgun (WGS) entry which is preliminary data.</text>
</comment>
<dbReference type="RefSeq" id="WP_006782336.1">
    <property type="nucleotide sequence ID" value="NZ_CP040506.1"/>
</dbReference>
<dbReference type="HOGENOM" id="CLU_3059996_0_0_9"/>
<dbReference type="AlphaFoldDB" id="G5ILH0"/>
<dbReference type="EMBL" id="ADLN01000120">
    <property type="protein sequence ID" value="EHI57239.1"/>
    <property type="molecule type" value="Genomic_DNA"/>
</dbReference>
<evidence type="ECO:0000313" key="2">
    <source>
        <dbReference type="Proteomes" id="UP000005384"/>
    </source>
</evidence>
<dbReference type="PATRIC" id="fig|742737.3.peg.4332"/>
<sequence>MTTTTKQEYEAERKNNQSDVREMVMKAIDQIGQGKTKDFSEVCKRLEKKYTNA</sequence>
<dbReference type="Proteomes" id="UP000005384">
    <property type="component" value="Unassembled WGS sequence"/>
</dbReference>
<keyword evidence="2" id="KW-1185">Reference proteome</keyword>
<organism evidence="1 2">
    <name type="scientific">Hungatella hathewayi WAL-18680</name>
    <dbReference type="NCBI Taxonomy" id="742737"/>
    <lineage>
        <taxon>Bacteria</taxon>
        <taxon>Bacillati</taxon>
        <taxon>Bacillota</taxon>
        <taxon>Clostridia</taxon>
        <taxon>Lachnospirales</taxon>
        <taxon>Lachnospiraceae</taxon>
        <taxon>Hungatella</taxon>
    </lineage>
</organism>
<proteinExistence type="predicted"/>
<reference evidence="1 2" key="1">
    <citation type="submission" date="2011-08" db="EMBL/GenBank/DDBJ databases">
        <title>The Genome Sequence of Clostridium hathewayi WAL-18680.</title>
        <authorList>
            <consortium name="The Broad Institute Genome Sequencing Platform"/>
            <person name="Earl A."/>
            <person name="Ward D."/>
            <person name="Feldgarden M."/>
            <person name="Gevers D."/>
            <person name="Finegold S.M."/>
            <person name="Summanen P.H."/>
            <person name="Molitoris D.R."/>
            <person name="Song M."/>
            <person name="Daigneault M."/>
            <person name="Allen-Vercoe E."/>
            <person name="Young S.K."/>
            <person name="Zeng Q."/>
            <person name="Gargeya S."/>
            <person name="Fitzgerald M."/>
            <person name="Haas B."/>
            <person name="Abouelleil A."/>
            <person name="Alvarado L."/>
            <person name="Arachchi H.M."/>
            <person name="Berlin A."/>
            <person name="Brown A."/>
            <person name="Chapman S.B."/>
            <person name="Chen Z."/>
            <person name="Dunbar C."/>
            <person name="Freedman E."/>
            <person name="Gearin G."/>
            <person name="Gellesch M."/>
            <person name="Goldberg J."/>
            <person name="Griggs A."/>
            <person name="Gujja S."/>
            <person name="Heiman D."/>
            <person name="Howarth C."/>
            <person name="Larson L."/>
            <person name="Lui A."/>
            <person name="MacDonald P.J.P."/>
            <person name="Montmayeur A."/>
            <person name="Murphy C."/>
            <person name="Neiman D."/>
            <person name="Pearson M."/>
            <person name="Priest M."/>
            <person name="Roberts A."/>
            <person name="Saif S."/>
            <person name="Shea T."/>
            <person name="Shenoy N."/>
            <person name="Sisk P."/>
            <person name="Stolte C."/>
            <person name="Sykes S."/>
            <person name="Wortman J."/>
            <person name="Nusbaum C."/>
            <person name="Birren B."/>
        </authorList>
    </citation>
    <scope>NUCLEOTIDE SEQUENCE [LARGE SCALE GENOMIC DNA]</scope>
    <source>
        <strain evidence="1 2">WAL-18680</strain>
    </source>
</reference>
<accession>G5ILH0</accession>
<evidence type="ECO:0000313" key="1">
    <source>
        <dbReference type="EMBL" id="EHI57239.1"/>
    </source>
</evidence>